<evidence type="ECO:0000313" key="3">
    <source>
        <dbReference type="Proteomes" id="UP000223841"/>
    </source>
</evidence>
<feature type="transmembrane region" description="Helical" evidence="1">
    <location>
        <begin position="6"/>
        <end position="29"/>
    </location>
</feature>
<dbReference type="EMBL" id="MF288917">
    <property type="protein sequence ID" value="ASR78215.1"/>
    <property type="molecule type" value="Genomic_DNA"/>
</dbReference>
<proteinExistence type="predicted"/>
<feature type="transmembrane region" description="Helical" evidence="1">
    <location>
        <begin position="41"/>
        <end position="58"/>
    </location>
</feature>
<organism evidence="2 3">
    <name type="scientific">Bacillus phage PPIsBest</name>
    <dbReference type="NCBI Taxonomy" id="2024234"/>
    <lineage>
        <taxon>Viruses</taxon>
        <taxon>Duplodnaviria</taxon>
        <taxon>Heunggongvirae</taxon>
        <taxon>Uroviricota</taxon>
        <taxon>Caudoviricetes</taxon>
        <taxon>Herelleviridae</taxon>
        <taxon>Bastillevirinae</taxon>
        <taxon>Wphvirus</taxon>
        <taxon>Wphvirus hakuna</taxon>
    </lineage>
</organism>
<accession>A0A222Z3P6</accession>
<protein>
    <submittedName>
        <fullName evidence="2">Uncharacterized protein</fullName>
    </submittedName>
</protein>
<evidence type="ECO:0000313" key="2">
    <source>
        <dbReference type="EMBL" id="ASR78215.1"/>
    </source>
</evidence>
<gene>
    <name evidence="2" type="ORF">PPISBEST_7</name>
</gene>
<dbReference type="Proteomes" id="UP000223841">
    <property type="component" value="Segment"/>
</dbReference>
<keyword evidence="1" id="KW-1133">Transmembrane helix</keyword>
<reference evidence="2 3" key="1">
    <citation type="submission" date="2017-06" db="EMBL/GenBank/DDBJ databases">
        <authorList>
            <person name="Kim H.J."/>
            <person name="Triplett B.A."/>
        </authorList>
    </citation>
    <scope>NUCLEOTIDE SEQUENCE [LARGE SCALE GENOMIC DNA]</scope>
</reference>
<evidence type="ECO:0000256" key="1">
    <source>
        <dbReference type="SAM" id="Phobius"/>
    </source>
</evidence>
<name>A0A222Z3P6_9CAUD</name>
<sequence length="59" mass="6456">MLALAYVLGCMVLGYATFYIISEIVLAVLEGCKVGDETFGYRLIGGTILTLMFIFTLLN</sequence>
<keyword evidence="1" id="KW-0472">Membrane</keyword>
<keyword evidence="1" id="KW-0812">Transmembrane</keyword>